<name>A0A7W8QM73_9ACTN</name>
<evidence type="ECO:0000313" key="2">
    <source>
        <dbReference type="Proteomes" id="UP000572635"/>
    </source>
</evidence>
<dbReference type="InterPro" id="IPR045592">
    <property type="entry name" value="DUF6461"/>
</dbReference>
<dbReference type="Proteomes" id="UP000572635">
    <property type="component" value="Unassembled WGS sequence"/>
</dbReference>
<gene>
    <name evidence="1" type="ORF">HDA36_002090</name>
</gene>
<dbReference type="EMBL" id="JACHDB010000001">
    <property type="protein sequence ID" value="MBB5432006.1"/>
    <property type="molecule type" value="Genomic_DNA"/>
</dbReference>
<dbReference type="Pfam" id="PF20062">
    <property type="entry name" value="DUF6461"/>
    <property type="match status" value="1"/>
</dbReference>
<dbReference type="RefSeq" id="WP_184391628.1">
    <property type="nucleotide sequence ID" value="NZ_BAAAJD010000058.1"/>
</dbReference>
<sequence length="207" mass="22344">MTAALAADYAWFEESQPDLAEAFCLTYVRGLGKTECLERLGAAPKRLRMLPIADALEAGLCSEGRPPQTAHALCVNGWTVIVEPTGCRAVRPDCYRSLSAETELVSVRVRMDTRYEFRWVADGVLRTFFDARTPTQRRGTRPDTLTTEMTSVGLLDDSGEGPDDPAAAVLALAERVTGVRIRASHLSGPLLGAELEAELPAPAAGAR</sequence>
<evidence type="ECO:0000313" key="1">
    <source>
        <dbReference type="EMBL" id="MBB5432006.1"/>
    </source>
</evidence>
<accession>A0A7W8QM73</accession>
<keyword evidence="2" id="KW-1185">Reference proteome</keyword>
<dbReference type="AlphaFoldDB" id="A0A7W8QM73"/>
<comment type="caution">
    <text evidence="1">The sequence shown here is derived from an EMBL/GenBank/DDBJ whole genome shotgun (WGS) entry which is preliminary data.</text>
</comment>
<proteinExistence type="predicted"/>
<protein>
    <submittedName>
        <fullName evidence="1">Uncharacterized protein</fullName>
    </submittedName>
</protein>
<reference evidence="1 2" key="1">
    <citation type="submission" date="2020-08" db="EMBL/GenBank/DDBJ databases">
        <title>Sequencing the genomes of 1000 actinobacteria strains.</title>
        <authorList>
            <person name="Klenk H.-P."/>
        </authorList>
    </citation>
    <scope>NUCLEOTIDE SEQUENCE [LARGE SCALE GENOMIC DNA]</scope>
    <source>
        <strain evidence="1 2">DSM 44551</strain>
    </source>
</reference>
<organism evidence="1 2">
    <name type="scientific">Nocardiopsis composta</name>
    <dbReference type="NCBI Taxonomy" id="157465"/>
    <lineage>
        <taxon>Bacteria</taxon>
        <taxon>Bacillati</taxon>
        <taxon>Actinomycetota</taxon>
        <taxon>Actinomycetes</taxon>
        <taxon>Streptosporangiales</taxon>
        <taxon>Nocardiopsidaceae</taxon>
        <taxon>Nocardiopsis</taxon>
    </lineage>
</organism>